<comment type="function">
    <text evidence="4">Methyltransferase required for the conversion of demethylmenaquinol (DMKH2) to menaquinol (MKH2).</text>
</comment>
<dbReference type="HOGENOM" id="CLU_037990_0_0_9"/>
<comment type="similarity">
    <text evidence="4">Belongs to the class I-like SAM-binding methyltransferase superfamily. MenG/UbiE family.</text>
</comment>
<dbReference type="PROSITE" id="PS51608">
    <property type="entry name" value="SAM_MT_UBIE"/>
    <property type="match status" value="1"/>
</dbReference>
<evidence type="ECO:0000313" key="5">
    <source>
        <dbReference type="EMBL" id="AGK96863.1"/>
    </source>
</evidence>
<evidence type="ECO:0000256" key="1">
    <source>
        <dbReference type="ARBA" id="ARBA00022603"/>
    </source>
</evidence>
<dbReference type="OrthoDB" id="9808140at2"/>
<sequence>MASEKSNVQNIFSSIAEKYDMLNTVLTLNIDSLWRKKAINISNINENSKVLDLCCGTGKMIYYTCKKVGKDTEVTGLDFNEAMLKVGYKRLNKSINNYKFKLLKGDVQALPFKDCSFDCVTIAFGLRNIPNKTKALSEIYRVLKPGGKAICLELSTPQIPIFKQIYGLYFNHMLPIIGYLGTGSKNAYSYLRDSVNKFMTKTELKYAFESIGFKDASYKSLSCGIASIHYGTKPIAIE</sequence>
<dbReference type="CDD" id="cd02440">
    <property type="entry name" value="AdoMet_MTases"/>
    <property type="match status" value="1"/>
</dbReference>
<accession>R4K2P7</accession>
<dbReference type="GO" id="GO:0009234">
    <property type="term" value="P:menaquinone biosynthetic process"/>
    <property type="evidence" value="ECO:0007669"/>
    <property type="project" value="UniProtKB-UniRule"/>
</dbReference>
<dbReference type="NCBIfam" id="NF001244">
    <property type="entry name" value="PRK00216.1-5"/>
    <property type="match status" value="1"/>
</dbReference>
<keyword evidence="3 4" id="KW-0949">S-adenosyl-L-methionine</keyword>
<comment type="catalytic activity">
    <reaction evidence="4">
        <text>a 2-demethylmenaquinol + S-adenosyl-L-methionine = a menaquinol + S-adenosyl-L-homocysteine + H(+)</text>
        <dbReference type="Rhea" id="RHEA:42640"/>
        <dbReference type="Rhea" id="RHEA-COMP:9539"/>
        <dbReference type="Rhea" id="RHEA-COMP:9563"/>
        <dbReference type="ChEBI" id="CHEBI:15378"/>
        <dbReference type="ChEBI" id="CHEBI:18151"/>
        <dbReference type="ChEBI" id="CHEBI:55437"/>
        <dbReference type="ChEBI" id="CHEBI:57856"/>
        <dbReference type="ChEBI" id="CHEBI:59789"/>
        <dbReference type="EC" id="2.1.1.163"/>
    </reaction>
</comment>
<proteinExistence type="inferred from homology"/>
<dbReference type="Pfam" id="PF01209">
    <property type="entry name" value="Ubie_methyltran"/>
    <property type="match status" value="1"/>
</dbReference>
<feature type="binding site" evidence="4">
    <location>
        <position position="57"/>
    </location>
    <ligand>
        <name>S-adenosyl-L-methionine</name>
        <dbReference type="ChEBI" id="CHEBI:59789"/>
    </ligand>
</feature>
<evidence type="ECO:0000256" key="2">
    <source>
        <dbReference type="ARBA" id="ARBA00022679"/>
    </source>
</evidence>
<dbReference type="PATRIC" id="fig|86416.3.peg.1939"/>
<dbReference type="UniPathway" id="UPA00079">
    <property type="reaction ID" value="UER00169"/>
</dbReference>
<dbReference type="PANTHER" id="PTHR43591">
    <property type="entry name" value="METHYLTRANSFERASE"/>
    <property type="match status" value="1"/>
</dbReference>
<feature type="binding site" evidence="4">
    <location>
        <begin position="106"/>
        <end position="107"/>
    </location>
    <ligand>
        <name>S-adenosyl-L-methionine</name>
        <dbReference type="ChEBI" id="CHEBI:59789"/>
    </ligand>
</feature>
<dbReference type="GO" id="GO:0032259">
    <property type="term" value="P:methylation"/>
    <property type="evidence" value="ECO:0007669"/>
    <property type="project" value="UniProtKB-KW"/>
</dbReference>
<dbReference type="Gene3D" id="3.40.50.150">
    <property type="entry name" value="Vaccinia Virus protein VP39"/>
    <property type="match status" value="1"/>
</dbReference>
<comment type="caution">
    <text evidence="4">Lacks conserved residue(s) required for the propagation of feature annotation.</text>
</comment>
<dbReference type="NCBIfam" id="NF001243">
    <property type="entry name" value="PRK00216.1-4"/>
    <property type="match status" value="1"/>
</dbReference>
<dbReference type="KEGG" id="cpas:Clopa_1969"/>
<dbReference type="SUPFAM" id="SSF53335">
    <property type="entry name" value="S-adenosyl-L-methionine-dependent methyltransferases"/>
    <property type="match status" value="1"/>
</dbReference>
<dbReference type="InterPro" id="IPR029063">
    <property type="entry name" value="SAM-dependent_MTases_sf"/>
</dbReference>
<evidence type="ECO:0000313" key="6">
    <source>
        <dbReference type="Proteomes" id="UP000013523"/>
    </source>
</evidence>
<dbReference type="GO" id="GO:0043770">
    <property type="term" value="F:demethylmenaquinone methyltransferase activity"/>
    <property type="evidence" value="ECO:0007669"/>
    <property type="project" value="UniProtKB-UniRule"/>
</dbReference>
<keyword evidence="2 4" id="KW-0808">Transferase</keyword>
<evidence type="ECO:0000256" key="4">
    <source>
        <dbReference type="HAMAP-Rule" id="MF_01813"/>
    </source>
</evidence>
<keyword evidence="5" id="KW-0830">Ubiquinone</keyword>
<dbReference type="Proteomes" id="UP000013523">
    <property type="component" value="Chromosome"/>
</dbReference>
<keyword evidence="4" id="KW-0474">Menaquinone biosynthesis</keyword>
<dbReference type="HAMAP" id="MF_01813">
    <property type="entry name" value="MenG_UbiE_methyltr"/>
    <property type="match status" value="1"/>
</dbReference>
<dbReference type="STRING" id="86416.Clopa_1969"/>
<keyword evidence="6" id="KW-1185">Reference proteome</keyword>
<dbReference type="PROSITE" id="PS01184">
    <property type="entry name" value="UBIE_2"/>
    <property type="match status" value="1"/>
</dbReference>
<dbReference type="eggNOG" id="COG2226">
    <property type="taxonomic scope" value="Bacteria"/>
</dbReference>
<gene>
    <name evidence="4" type="primary">menG</name>
    <name evidence="5" type="ORF">Clopa_1969</name>
</gene>
<dbReference type="EMBL" id="CP003261">
    <property type="protein sequence ID" value="AGK96863.1"/>
    <property type="molecule type" value="Genomic_DNA"/>
</dbReference>
<feature type="binding site" evidence="4">
    <location>
        <position position="78"/>
    </location>
    <ligand>
        <name>S-adenosyl-L-methionine</name>
        <dbReference type="ChEBI" id="CHEBI:59789"/>
    </ligand>
</feature>
<evidence type="ECO:0000256" key="3">
    <source>
        <dbReference type="ARBA" id="ARBA00022691"/>
    </source>
</evidence>
<dbReference type="AlphaFoldDB" id="R4K2P7"/>
<dbReference type="NCBIfam" id="TIGR01934">
    <property type="entry name" value="MenG_MenH_UbiE"/>
    <property type="match status" value="1"/>
</dbReference>
<comment type="pathway">
    <text evidence="4">Quinol/quinone metabolism; menaquinone biosynthesis; menaquinol from 1,4-dihydroxy-2-naphthoate: step 2/2.</text>
</comment>
<dbReference type="RefSeq" id="WP_015615181.1">
    <property type="nucleotide sequence ID" value="NC_021182.1"/>
</dbReference>
<organism evidence="5 6">
    <name type="scientific">Clostridium pasteurianum BC1</name>
    <dbReference type="NCBI Taxonomy" id="86416"/>
    <lineage>
        <taxon>Bacteria</taxon>
        <taxon>Bacillati</taxon>
        <taxon>Bacillota</taxon>
        <taxon>Clostridia</taxon>
        <taxon>Eubacteriales</taxon>
        <taxon>Clostridiaceae</taxon>
        <taxon>Clostridium</taxon>
    </lineage>
</organism>
<keyword evidence="1 4" id="KW-0489">Methyltransferase</keyword>
<protein>
    <recommendedName>
        <fullName evidence="4">Demethylmenaquinone methyltransferase</fullName>
        <ecNumber evidence="4">2.1.1.163</ecNumber>
    </recommendedName>
</protein>
<dbReference type="InterPro" id="IPR004033">
    <property type="entry name" value="UbiE/COQ5_MeTrFase"/>
</dbReference>
<dbReference type="PANTHER" id="PTHR43591:SF24">
    <property type="entry name" value="2-METHOXY-6-POLYPRENYL-1,4-BENZOQUINOL METHYLASE, MITOCHONDRIAL"/>
    <property type="match status" value="1"/>
</dbReference>
<dbReference type="EC" id="2.1.1.163" evidence="4"/>
<name>R4K2P7_CLOPA</name>
<dbReference type="InterPro" id="IPR023576">
    <property type="entry name" value="UbiE/COQ5_MeTrFase_CS"/>
</dbReference>
<reference evidence="5 6" key="1">
    <citation type="submission" date="2012-01" db="EMBL/GenBank/DDBJ databases">
        <title>Complete sequence of chromosome of Clostridium pasteurianum BC1.</title>
        <authorList>
            <consortium name="US DOE Joint Genome Institute"/>
            <person name="Lucas S."/>
            <person name="Han J."/>
            <person name="Lapidus A."/>
            <person name="Cheng J.-F."/>
            <person name="Goodwin L."/>
            <person name="Pitluck S."/>
            <person name="Peters L."/>
            <person name="Mikhailova N."/>
            <person name="Teshima H."/>
            <person name="Detter J.C."/>
            <person name="Han C."/>
            <person name="Tapia R."/>
            <person name="Land M."/>
            <person name="Hauser L."/>
            <person name="Kyrpides N."/>
            <person name="Ivanova N."/>
            <person name="Pagani I."/>
            <person name="Dunn J."/>
            <person name="Taghavi S."/>
            <person name="Francis A."/>
            <person name="van der Lelie D."/>
            <person name="Woyke T."/>
        </authorList>
    </citation>
    <scope>NUCLEOTIDE SEQUENCE [LARGE SCALE GENOMIC DNA]</scope>
    <source>
        <strain evidence="5 6">BC1</strain>
    </source>
</reference>